<reference evidence="1 2" key="1">
    <citation type="journal article" date="2022" name="bioRxiv">
        <title>The genome of the oomycete Peronosclerospora sorghi, a cosmopolitan pathogen of maize and sorghum, is inflated with dispersed pseudogenes.</title>
        <authorList>
            <person name="Fletcher K."/>
            <person name="Martin F."/>
            <person name="Isakeit T."/>
            <person name="Cavanaugh K."/>
            <person name="Magill C."/>
            <person name="Michelmore R."/>
        </authorList>
    </citation>
    <scope>NUCLEOTIDE SEQUENCE [LARGE SCALE GENOMIC DNA]</scope>
    <source>
        <strain evidence="1">P6</strain>
    </source>
</reference>
<evidence type="ECO:0000313" key="1">
    <source>
        <dbReference type="EMBL" id="KAI9915658.1"/>
    </source>
</evidence>
<sequence length="122" mass="14056">MVRKFPAELRKCLKFFRRSSCDVHEAGINSRQLLPKQPQRYFKQRETNRVKTEASSLRQGAVKSSDETSLPNAQVEYVSAELSQDLHMNRRFERQTPVRQAIPSVPTHVKCGAFHNLDQVST</sequence>
<dbReference type="Proteomes" id="UP001163321">
    <property type="component" value="Chromosome 3"/>
</dbReference>
<organism evidence="1 2">
    <name type="scientific">Peronosclerospora sorghi</name>
    <dbReference type="NCBI Taxonomy" id="230839"/>
    <lineage>
        <taxon>Eukaryota</taxon>
        <taxon>Sar</taxon>
        <taxon>Stramenopiles</taxon>
        <taxon>Oomycota</taxon>
        <taxon>Peronosporomycetes</taxon>
        <taxon>Peronosporales</taxon>
        <taxon>Peronosporaceae</taxon>
        <taxon>Peronosclerospora</taxon>
    </lineage>
</organism>
<comment type="caution">
    <text evidence="1">The sequence shown here is derived from an EMBL/GenBank/DDBJ whole genome shotgun (WGS) entry which is preliminary data.</text>
</comment>
<evidence type="ECO:0000313" key="2">
    <source>
        <dbReference type="Proteomes" id="UP001163321"/>
    </source>
</evidence>
<gene>
    <name evidence="1" type="ORF">PsorP6_007510</name>
</gene>
<accession>A0ACC0WC29</accession>
<name>A0ACC0WC29_9STRA</name>
<keyword evidence="2" id="KW-1185">Reference proteome</keyword>
<protein>
    <submittedName>
        <fullName evidence="1">Uncharacterized protein</fullName>
    </submittedName>
</protein>
<proteinExistence type="predicted"/>
<dbReference type="EMBL" id="CM047582">
    <property type="protein sequence ID" value="KAI9915658.1"/>
    <property type="molecule type" value="Genomic_DNA"/>
</dbReference>